<evidence type="ECO:0000256" key="1">
    <source>
        <dbReference type="SAM" id="Phobius"/>
    </source>
</evidence>
<evidence type="ECO:0000313" key="3">
    <source>
        <dbReference type="Proteomes" id="UP001589654"/>
    </source>
</evidence>
<sequence length="224" mass="26314">MHTYLINRSFRLFFQLFSLQSKCTATSFWVKLRYFIGYILINFTLIFFAISLMYISGLGLLESKVRNFEDIKNMLPFVFILGSSIIPLIEETVHRLYISCPNKVVLSIVFLFLYFIMLGDYTFYRIFVFFAYFIFILVIVKIPLFQVKTIFIFTGSSFFFAVFHIFKYLEGFEGNMIHLMVGIVPQFLTGLVLCYVHLKLGFGWGVVHHGMVNLILVLFIYMLI</sequence>
<organism evidence="2 3">
    <name type="scientific">Echinicola jeungdonensis</name>
    <dbReference type="NCBI Taxonomy" id="709343"/>
    <lineage>
        <taxon>Bacteria</taxon>
        <taxon>Pseudomonadati</taxon>
        <taxon>Bacteroidota</taxon>
        <taxon>Cytophagia</taxon>
        <taxon>Cytophagales</taxon>
        <taxon>Cyclobacteriaceae</taxon>
        <taxon>Echinicola</taxon>
    </lineage>
</organism>
<feature type="transmembrane region" description="Helical" evidence="1">
    <location>
        <begin position="73"/>
        <end position="90"/>
    </location>
</feature>
<reference evidence="2 3" key="1">
    <citation type="submission" date="2024-09" db="EMBL/GenBank/DDBJ databases">
        <authorList>
            <person name="Sun Q."/>
            <person name="Mori K."/>
        </authorList>
    </citation>
    <scope>NUCLEOTIDE SEQUENCE [LARGE SCALE GENOMIC DNA]</scope>
    <source>
        <strain evidence="2 3">CECT 7682</strain>
    </source>
</reference>
<feature type="transmembrane region" description="Helical" evidence="1">
    <location>
        <begin position="35"/>
        <end position="61"/>
    </location>
</feature>
<keyword evidence="1" id="KW-1133">Transmembrane helix</keyword>
<dbReference type="RefSeq" id="WP_379945363.1">
    <property type="nucleotide sequence ID" value="NZ_JBHMEW010000040.1"/>
</dbReference>
<feature type="transmembrane region" description="Helical" evidence="1">
    <location>
        <begin position="123"/>
        <end position="144"/>
    </location>
</feature>
<comment type="caution">
    <text evidence="2">The sequence shown here is derived from an EMBL/GenBank/DDBJ whole genome shotgun (WGS) entry which is preliminary data.</text>
</comment>
<dbReference type="EMBL" id="JBHMEW010000040">
    <property type="protein sequence ID" value="MFB9211082.1"/>
    <property type="molecule type" value="Genomic_DNA"/>
</dbReference>
<protein>
    <recommendedName>
        <fullName evidence="4">CAAX protease self-immunity</fullName>
    </recommendedName>
</protein>
<dbReference type="Proteomes" id="UP001589654">
    <property type="component" value="Unassembled WGS sequence"/>
</dbReference>
<evidence type="ECO:0000313" key="2">
    <source>
        <dbReference type="EMBL" id="MFB9211082.1"/>
    </source>
</evidence>
<keyword evidence="1" id="KW-0472">Membrane</keyword>
<proteinExistence type="predicted"/>
<evidence type="ECO:0008006" key="4">
    <source>
        <dbReference type="Google" id="ProtNLM"/>
    </source>
</evidence>
<feature type="transmembrane region" description="Helical" evidence="1">
    <location>
        <begin position="176"/>
        <end position="198"/>
    </location>
</feature>
<accession>A0ABV5J2N9</accession>
<keyword evidence="1" id="KW-0812">Transmembrane</keyword>
<keyword evidence="3" id="KW-1185">Reference proteome</keyword>
<name>A0ABV5J2N9_9BACT</name>
<feature type="transmembrane region" description="Helical" evidence="1">
    <location>
        <begin position="204"/>
        <end position="223"/>
    </location>
</feature>
<feature type="transmembrane region" description="Helical" evidence="1">
    <location>
        <begin position="150"/>
        <end position="169"/>
    </location>
</feature>
<feature type="transmembrane region" description="Helical" evidence="1">
    <location>
        <begin position="96"/>
        <end position="116"/>
    </location>
</feature>
<gene>
    <name evidence="2" type="ORF">ACFFUR_04630</name>
</gene>